<dbReference type="InterPro" id="IPR057125">
    <property type="entry name" value="NXF1/2/3/5-like_LRR"/>
</dbReference>
<accession>A0A507AUP2</accession>
<dbReference type="AlphaFoldDB" id="A0A507AUP2"/>
<dbReference type="PROSITE" id="PS50177">
    <property type="entry name" value="NTF2_DOMAIN"/>
    <property type="match status" value="1"/>
</dbReference>
<evidence type="ECO:0000256" key="6">
    <source>
        <dbReference type="ARBA" id="ARBA00022737"/>
    </source>
</evidence>
<dbReference type="InterPro" id="IPR032710">
    <property type="entry name" value="NTF2-like_dom_sf"/>
</dbReference>
<dbReference type="SUPFAM" id="SSF54427">
    <property type="entry name" value="NTF2-like"/>
    <property type="match status" value="1"/>
</dbReference>
<dbReference type="PANTHER" id="PTHR10662">
    <property type="entry name" value="NUCLEAR RNA EXPORT FACTOR"/>
    <property type="match status" value="1"/>
</dbReference>
<evidence type="ECO:0000256" key="4">
    <source>
        <dbReference type="ARBA" id="ARBA00022490"/>
    </source>
</evidence>
<dbReference type="OrthoDB" id="25872at2759"/>
<dbReference type="SUPFAM" id="SSF52058">
    <property type="entry name" value="L domain-like"/>
    <property type="match status" value="1"/>
</dbReference>
<keyword evidence="4" id="KW-0963">Cytoplasm</keyword>
<dbReference type="GO" id="GO:0042272">
    <property type="term" value="C:nuclear RNA export factor complex"/>
    <property type="evidence" value="ECO:0007669"/>
    <property type="project" value="UniProtKB-ARBA"/>
</dbReference>
<dbReference type="InterPro" id="IPR032675">
    <property type="entry name" value="LRR_dom_sf"/>
</dbReference>
<keyword evidence="6" id="KW-0677">Repeat</keyword>
<dbReference type="GeneID" id="41968472"/>
<evidence type="ECO:0000256" key="5">
    <source>
        <dbReference type="ARBA" id="ARBA00022614"/>
    </source>
</evidence>
<dbReference type="Gene3D" id="3.10.450.50">
    <property type="match status" value="1"/>
</dbReference>
<dbReference type="Proteomes" id="UP000319257">
    <property type="component" value="Unassembled WGS sequence"/>
</dbReference>
<dbReference type="STRING" id="1093900.A0A507AUP2"/>
<dbReference type="InterPro" id="IPR018222">
    <property type="entry name" value="Nuclear_transport_factor_2_euk"/>
</dbReference>
<evidence type="ECO:0000256" key="8">
    <source>
        <dbReference type="ARBA" id="ARBA00023242"/>
    </source>
</evidence>
<evidence type="ECO:0000256" key="7">
    <source>
        <dbReference type="ARBA" id="ARBA00022816"/>
    </source>
</evidence>
<dbReference type="Pfam" id="PF24048">
    <property type="entry name" value="LRR_NXF1-5"/>
    <property type="match status" value="1"/>
</dbReference>
<keyword evidence="15" id="KW-1185">Reference proteome</keyword>
<evidence type="ECO:0000259" key="12">
    <source>
        <dbReference type="PROSITE" id="PS50177"/>
    </source>
</evidence>
<evidence type="ECO:0000259" key="13">
    <source>
        <dbReference type="PROSITE" id="PS51281"/>
    </source>
</evidence>
<reference evidence="14 15" key="1">
    <citation type="submission" date="2019-06" db="EMBL/GenBank/DDBJ databases">
        <title>Draft genome sequence of the filamentous fungus Phialemoniopsis curvata isolated from diesel fuel.</title>
        <authorList>
            <person name="Varaljay V.A."/>
            <person name="Lyon W.J."/>
            <person name="Crouch A.L."/>
            <person name="Drake C.E."/>
            <person name="Hollomon J.M."/>
            <person name="Nadeau L.J."/>
            <person name="Nunn H.S."/>
            <person name="Stevenson B.S."/>
            <person name="Bojanowski C.L."/>
            <person name="Crookes-Goodson W.J."/>
        </authorList>
    </citation>
    <scope>NUCLEOTIDE SEQUENCE [LARGE SCALE GENOMIC DNA]</scope>
    <source>
        <strain evidence="14 15">D216</strain>
    </source>
</reference>
<dbReference type="FunFam" id="3.80.10.10:FF:000296">
    <property type="entry name" value="mRNA export factor MEX67"/>
    <property type="match status" value="1"/>
</dbReference>
<dbReference type="PROSITE" id="PS51281">
    <property type="entry name" value="TAP_C"/>
    <property type="match status" value="1"/>
</dbReference>
<feature type="domain" description="TAP-C" evidence="13">
    <location>
        <begin position="601"/>
        <end position="654"/>
    </location>
</feature>
<dbReference type="InParanoid" id="A0A507AUP2"/>
<dbReference type="Pfam" id="PF22602">
    <property type="entry name" value="NXF_NTF2"/>
    <property type="match status" value="1"/>
</dbReference>
<comment type="caution">
    <text evidence="14">The sequence shown here is derived from an EMBL/GenBank/DDBJ whole genome shotgun (WGS) entry which is preliminary data.</text>
</comment>
<dbReference type="InterPro" id="IPR001611">
    <property type="entry name" value="Leu-rich_rpt"/>
</dbReference>
<dbReference type="PROSITE" id="PS51450">
    <property type="entry name" value="LRR"/>
    <property type="match status" value="1"/>
</dbReference>
<comment type="similarity">
    <text evidence="2">Belongs to the NXF family.</text>
</comment>
<keyword evidence="8" id="KW-0539">Nucleus</keyword>
<organism evidence="14 15">
    <name type="scientific">Thyridium curvatum</name>
    <dbReference type="NCBI Taxonomy" id="1093900"/>
    <lineage>
        <taxon>Eukaryota</taxon>
        <taxon>Fungi</taxon>
        <taxon>Dikarya</taxon>
        <taxon>Ascomycota</taxon>
        <taxon>Pezizomycotina</taxon>
        <taxon>Sordariomycetes</taxon>
        <taxon>Sordariomycetidae</taxon>
        <taxon>Thyridiales</taxon>
        <taxon>Thyridiaceae</taxon>
        <taxon>Thyridium</taxon>
    </lineage>
</organism>
<evidence type="ECO:0000256" key="10">
    <source>
        <dbReference type="ARBA" id="ARBA00069694"/>
    </source>
</evidence>
<dbReference type="SUPFAM" id="SSF46934">
    <property type="entry name" value="UBA-like"/>
    <property type="match status" value="1"/>
</dbReference>
<dbReference type="GO" id="GO:0016973">
    <property type="term" value="P:poly(A)+ mRNA export from nucleus"/>
    <property type="evidence" value="ECO:0007669"/>
    <property type="project" value="TreeGrafter"/>
</dbReference>
<feature type="domain" description="NTF2" evidence="12">
    <location>
        <begin position="411"/>
        <end position="584"/>
    </location>
</feature>
<proteinExistence type="inferred from homology"/>
<name>A0A507AUP2_9PEZI</name>
<dbReference type="PANTHER" id="PTHR10662:SF22">
    <property type="entry name" value="NUCLEAR RNA EXPORT FACTOR 1"/>
    <property type="match status" value="1"/>
</dbReference>
<dbReference type="GO" id="GO:0003723">
    <property type="term" value="F:RNA binding"/>
    <property type="evidence" value="ECO:0007669"/>
    <property type="project" value="TreeGrafter"/>
</dbReference>
<dbReference type="InterPro" id="IPR009060">
    <property type="entry name" value="UBA-like_sf"/>
</dbReference>
<dbReference type="EMBL" id="SKBQ01000004">
    <property type="protein sequence ID" value="TPX11207.1"/>
    <property type="molecule type" value="Genomic_DNA"/>
</dbReference>
<dbReference type="Gene3D" id="3.80.10.10">
    <property type="entry name" value="Ribonuclease Inhibitor"/>
    <property type="match status" value="1"/>
</dbReference>
<dbReference type="InterPro" id="IPR002075">
    <property type="entry name" value="NTF2_dom"/>
</dbReference>
<keyword evidence="3" id="KW-0813">Transport</keyword>
<evidence type="ECO:0000256" key="3">
    <source>
        <dbReference type="ARBA" id="ARBA00022448"/>
    </source>
</evidence>
<dbReference type="InterPro" id="IPR030217">
    <property type="entry name" value="NXF_fam"/>
</dbReference>
<sequence>MAPPTGPRNPTTTQSRNTRSTTRGTANTKGAGISKRRSGPSRIDRDGDLTMGAVPAPNGDNKKSATGRGRSGPRTTRQKAVAAAEQKIVRHLGGAGSDLAARISDLPKKKVPVRKVFKVLGLDKSKAANNSDRGERSALEFLEKKASHIGGRKVTIVKSHLDRDFTLFIMINEQDADEIIKVNNFQFAGSTLIIGEVDGGWPSHWNREMKSKPGLSADTKERKAQLQQVLGQRYNIERKLLDLSALGQDPILIGMGYLEDKERAEKTFKVLMAICDETFPTAKAKREAVESVSLANNSIDWVGQVFALAETFPDLKHLDLSGNQFNSLKSLGRWRGQFRDLETLLLNENPIQVAEPNHQAEVLEWFPKLTTLSNVQVRTPEQIAAMEAAKAASRPSPLPQHGADFRDQSGIAEAFLTQFIPMYDSDRTQLASFCYDETSTFSLSVTTHTPRNQGEAVLPWAAYLRYSRNLTKITHTAARVQRLVRGAKMISEMWKTLPVTKHPDLKTEFGKYIVDCHPLSGIPDPSGNSPMGVDGLIISLHGEFEEIDPSSGKTGKRSFTRTFVLGPGAPGQSPIRVVSDLLSLRAHSPVPQATPTSSEMEQKQQMVAELSKQTNMNPQYSEMCLNEVGWDFTKALAKFAEIRPNLGPEVFMATA</sequence>
<evidence type="ECO:0000313" key="15">
    <source>
        <dbReference type="Proteomes" id="UP000319257"/>
    </source>
</evidence>
<evidence type="ECO:0000313" key="14">
    <source>
        <dbReference type="EMBL" id="TPX11207.1"/>
    </source>
</evidence>
<dbReference type="SMART" id="SM00804">
    <property type="entry name" value="TAP_C"/>
    <property type="match status" value="1"/>
</dbReference>
<keyword evidence="5" id="KW-0433">Leucine-rich repeat</keyword>
<feature type="compositionally biased region" description="Low complexity" evidence="11">
    <location>
        <begin position="8"/>
        <end position="28"/>
    </location>
</feature>
<evidence type="ECO:0000256" key="1">
    <source>
        <dbReference type="ARBA" id="ARBA00004123"/>
    </source>
</evidence>
<feature type="compositionally biased region" description="Low complexity" evidence="11">
    <location>
        <begin position="66"/>
        <end position="75"/>
    </location>
</feature>
<dbReference type="Gene3D" id="1.10.8.10">
    <property type="entry name" value="DNA helicase RuvA subunit, C-terminal domain"/>
    <property type="match status" value="1"/>
</dbReference>
<keyword evidence="7" id="KW-0509">mRNA transport</keyword>
<feature type="region of interest" description="Disordered" evidence="11">
    <location>
        <begin position="1"/>
        <end position="81"/>
    </location>
</feature>
<dbReference type="FunFam" id="1.10.8.10:FF:000018">
    <property type="entry name" value="Nuclear RNA export factor 1"/>
    <property type="match status" value="1"/>
</dbReference>
<comment type="function">
    <text evidence="9">Involved in the export of mRNA from the nucleus to the cytoplasm.</text>
</comment>
<gene>
    <name evidence="14" type="ORF">E0L32_001025</name>
</gene>
<protein>
    <recommendedName>
        <fullName evidence="10">mRNA export factor MEX67</fullName>
    </recommendedName>
</protein>
<dbReference type="RefSeq" id="XP_030992918.1">
    <property type="nucleotide sequence ID" value="XM_031132896.1"/>
</dbReference>
<evidence type="ECO:0000256" key="9">
    <source>
        <dbReference type="ARBA" id="ARBA00055253"/>
    </source>
</evidence>
<dbReference type="InterPro" id="IPR005637">
    <property type="entry name" value="TAP_C_dom"/>
</dbReference>
<evidence type="ECO:0000256" key="11">
    <source>
        <dbReference type="SAM" id="MobiDB-lite"/>
    </source>
</evidence>
<evidence type="ECO:0000256" key="2">
    <source>
        <dbReference type="ARBA" id="ARBA00009285"/>
    </source>
</evidence>
<comment type="subcellular location">
    <subcellularLocation>
        <location evidence="1">Nucleus</location>
    </subcellularLocation>
</comment>
<dbReference type="CDD" id="cd14342">
    <property type="entry name" value="UBA_TAP-C"/>
    <property type="match status" value="1"/>
</dbReference>
<dbReference type="FunCoup" id="A0A507AUP2">
    <property type="interactions" value="458"/>
</dbReference>
<dbReference type="FunFam" id="3.10.450.50:FF:000013">
    <property type="entry name" value="mRNA export factor mex67"/>
    <property type="match status" value="1"/>
</dbReference>
<dbReference type="Pfam" id="PF03943">
    <property type="entry name" value="TAP_C"/>
    <property type="match status" value="1"/>
</dbReference>